<feature type="chain" id="PRO_5040909985" evidence="2">
    <location>
        <begin position="26"/>
        <end position="300"/>
    </location>
</feature>
<evidence type="ECO:0000313" key="3">
    <source>
        <dbReference type="EMBL" id="MCO6042408.1"/>
    </source>
</evidence>
<keyword evidence="2" id="KW-0732">Signal</keyword>
<feature type="signal peptide" evidence="2">
    <location>
        <begin position="1"/>
        <end position="25"/>
    </location>
</feature>
<evidence type="ECO:0000256" key="2">
    <source>
        <dbReference type="SAM" id="SignalP"/>
    </source>
</evidence>
<feature type="region of interest" description="Disordered" evidence="1">
    <location>
        <begin position="41"/>
        <end position="69"/>
    </location>
</feature>
<gene>
    <name evidence="3" type="ORF">NG895_00670</name>
</gene>
<reference evidence="3" key="1">
    <citation type="submission" date="2022-06" db="EMBL/GenBank/DDBJ databases">
        <title>Aeoliella straminimaris, a novel planctomycete from sediments.</title>
        <authorList>
            <person name="Vitorino I.R."/>
            <person name="Lage O.M."/>
        </authorList>
    </citation>
    <scope>NUCLEOTIDE SEQUENCE</scope>
    <source>
        <strain evidence="3">ICT_H6.2</strain>
    </source>
</reference>
<name>A0A9X2F660_9BACT</name>
<accession>A0A9X2F660</accession>
<evidence type="ECO:0000313" key="4">
    <source>
        <dbReference type="Proteomes" id="UP001155241"/>
    </source>
</evidence>
<dbReference type="EMBL" id="JAMXLR010000003">
    <property type="protein sequence ID" value="MCO6042408.1"/>
    <property type="molecule type" value="Genomic_DNA"/>
</dbReference>
<dbReference type="RefSeq" id="WP_252850508.1">
    <property type="nucleotide sequence ID" value="NZ_JAMXLR010000003.1"/>
</dbReference>
<dbReference type="Proteomes" id="UP001155241">
    <property type="component" value="Unassembled WGS sequence"/>
</dbReference>
<proteinExistence type="predicted"/>
<dbReference type="AlphaFoldDB" id="A0A9X2F660"/>
<evidence type="ECO:0000256" key="1">
    <source>
        <dbReference type="SAM" id="MobiDB-lite"/>
    </source>
</evidence>
<feature type="compositionally biased region" description="Pro residues" evidence="1">
    <location>
        <begin position="269"/>
        <end position="293"/>
    </location>
</feature>
<feature type="region of interest" description="Disordered" evidence="1">
    <location>
        <begin position="265"/>
        <end position="300"/>
    </location>
</feature>
<sequence>MLKIPTIRLAIVSVVAVMVAAPAVAQIRLKLGDDFKPRIEFNRDNDDGNKVEDRRWRGDDPKYDGNRNGRQENWVIRPGTNPQVKIVPNLGGRDATFVIRSGSYKGQHHGSYYCKGDKYYYVPWVDHSHNHNHASPQPVVMTFGGYTHVDELALALETQLNELCLDLHYNYQHNHGYVETYTEAYSLLQTAKHVHAAEHQGDRETIRQHLGGMDSLFHHIEDDVRGWSRHQHRQIGQGGLLTKCEQVEATLHHLMYDVGVHLAAAGEQAPPPPGYEEQAPPPPITPPTTPPVTPKVGSPT</sequence>
<organism evidence="3 4">
    <name type="scientific">Aeoliella straminimaris</name>
    <dbReference type="NCBI Taxonomy" id="2954799"/>
    <lineage>
        <taxon>Bacteria</taxon>
        <taxon>Pseudomonadati</taxon>
        <taxon>Planctomycetota</taxon>
        <taxon>Planctomycetia</taxon>
        <taxon>Pirellulales</taxon>
        <taxon>Lacipirellulaceae</taxon>
        <taxon>Aeoliella</taxon>
    </lineage>
</organism>
<comment type="caution">
    <text evidence="3">The sequence shown here is derived from an EMBL/GenBank/DDBJ whole genome shotgun (WGS) entry which is preliminary data.</text>
</comment>
<protein>
    <submittedName>
        <fullName evidence="3">Uncharacterized protein</fullName>
    </submittedName>
</protein>
<keyword evidence="4" id="KW-1185">Reference proteome</keyword>